<reference evidence="1" key="1">
    <citation type="journal article" date="2016" name="Proc. Natl. Acad. Sci. U.S.A.">
        <title>Lipid metabolic changes in an early divergent fungus govern the establishment of a mutualistic symbiosis with endobacteria.</title>
        <authorList>
            <person name="Lastovetsky O.A."/>
            <person name="Gaspar M.L."/>
            <person name="Mondo S.J."/>
            <person name="LaButti K.M."/>
            <person name="Sandor L."/>
            <person name="Grigoriev I.V."/>
            <person name="Henry S.A."/>
            <person name="Pawlowska T.E."/>
        </authorList>
    </citation>
    <scope>NUCLEOTIDE SEQUENCE [LARGE SCALE GENOMIC DNA]</scope>
    <source>
        <strain evidence="1">ATCC 52814</strain>
    </source>
</reference>
<gene>
    <name evidence="1" type="ORF">BCV72DRAFT_209339</name>
</gene>
<proteinExistence type="predicted"/>
<feature type="non-terminal residue" evidence="1">
    <location>
        <position position="1"/>
    </location>
</feature>
<dbReference type="AlphaFoldDB" id="A0A1X0R0C4"/>
<sequence length="98" mass="11128">NSEALFIEFSSGLLQENISHTLEDALKLLVECNGALCYIFSHFKNSRFKAALKKSTFGVQAIKDTVTLSKMNLKKDRLWEFVELRSANISTNWSGRLN</sequence>
<name>A0A1X0R0C4_RHIZD</name>
<dbReference type="VEuPathDB" id="FungiDB:BCV72DRAFT_209339"/>
<accession>A0A1X0R0C4</accession>
<organism evidence="1">
    <name type="scientific">Rhizopus microsporus var. microsporus</name>
    <dbReference type="NCBI Taxonomy" id="86635"/>
    <lineage>
        <taxon>Eukaryota</taxon>
        <taxon>Fungi</taxon>
        <taxon>Fungi incertae sedis</taxon>
        <taxon>Mucoromycota</taxon>
        <taxon>Mucoromycotina</taxon>
        <taxon>Mucoromycetes</taxon>
        <taxon>Mucorales</taxon>
        <taxon>Mucorineae</taxon>
        <taxon>Rhizopodaceae</taxon>
        <taxon>Rhizopus</taxon>
    </lineage>
</organism>
<dbReference type="EMBL" id="KV921945">
    <property type="protein sequence ID" value="ORE05431.1"/>
    <property type="molecule type" value="Genomic_DNA"/>
</dbReference>
<evidence type="ECO:0000313" key="1">
    <source>
        <dbReference type="EMBL" id="ORE05431.1"/>
    </source>
</evidence>
<dbReference type="OrthoDB" id="2285782at2759"/>
<dbReference type="Proteomes" id="UP000242414">
    <property type="component" value="Unassembled WGS sequence"/>
</dbReference>
<protein>
    <submittedName>
        <fullName evidence="1">Uncharacterized protein</fullName>
    </submittedName>
</protein>